<proteinExistence type="predicted"/>
<dbReference type="CDD" id="cd00657">
    <property type="entry name" value="Ferritin_like"/>
    <property type="match status" value="1"/>
</dbReference>
<dbReference type="SUPFAM" id="SSF47240">
    <property type="entry name" value="Ferritin-like"/>
    <property type="match status" value="1"/>
</dbReference>
<sequence>MVAFAALADELARLGAPAELLDALAEAARDEQRHAARVTTLARRRGADIVTPTIADTPARDLLALAIENAVEGCVYETWAALVTAHQARAAQDPALRAAFAEIAADEARHADLAWAIDAWLLEQLDEAARAEVAAARRAAVRALATGLAEAPDHAELVALGLPSSRVALQLCSGLDAALWSQAA</sequence>
<dbReference type="InterPro" id="IPR009078">
    <property type="entry name" value="Ferritin-like_SF"/>
</dbReference>
<protein>
    <submittedName>
        <fullName evidence="1">Ferritin-like domain-containing protein</fullName>
    </submittedName>
</protein>
<dbReference type="InterPro" id="IPR012347">
    <property type="entry name" value="Ferritin-like"/>
</dbReference>
<dbReference type="Proteomes" id="UP001164459">
    <property type="component" value="Chromosome"/>
</dbReference>
<evidence type="ECO:0000313" key="2">
    <source>
        <dbReference type="Proteomes" id="UP001164459"/>
    </source>
</evidence>
<dbReference type="EMBL" id="CP114040">
    <property type="protein sequence ID" value="WAS93503.1"/>
    <property type="molecule type" value="Genomic_DNA"/>
</dbReference>
<gene>
    <name evidence="1" type="ORF">O0S08_45800</name>
</gene>
<reference evidence="1" key="1">
    <citation type="submission" date="2022-11" db="EMBL/GenBank/DDBJ databases">
        <title>Minimal conservation of predation-associated metabolite biosynthetic gene clusters underscores biosynthetic potential of Myxococcota including descriptions for ten novel species: Archangium lansinium sp. nov., Myxococcus landrumus sp. nov., Nannocystis bai.</title>
        <authorList>
            <person name="Ahearne A."/>
            <person name="Stevens C."/>
            <person name="Dowd S."/>
        </authorList>
    </citation>
    <scope>NUCLEOTIDE SEQUENCE</scope>
    <source>
        <strain evidence="1">Fl3</strain>
    </source>
</reference>
<organism evidence="1 2">
    <name type="scientific">Nannocystis punicea</name>
    <dbReference type="NCBI Taxonomy" id="2995304"/>
    <lineage>
        <taxon>Bacteria</taxon>
        <taxon>Pseudomonadati</taxon>
        <taxon>Myxococcota</taxon>
        <taxon>Polyangia</taxon>
        <taxon>Nannocystales</taxon>
        <taxon>Nannocystaceae</taxon>
        <taxon>Nannocystis</taxon>
    </lineage>
</organism>
<dbReference type="Gene3D" id="1.20.1260.10">
    <property type="match status" value="1"/>
</dbReference>
<evidence type="ECO:0000313" key="1">
    <source>
        <dbReference type="EMBL" id="WAS93503.1"/>
    </source>
</evidence>
<dbReference type="RefSeq" id="WP_269035840.1">
    <property type="nucleotide sequence ID" value="NZ_CP114040.1"/>
</dbReference>
<keyword evidence="2" id="KW-1185">Reference proteome</keyword>
<accession>A0ABY7H2N2</accession>
<name>A0ABY7H2N2_9BACT</name>